<accession>A0A1G8K4C9</accession>
<feature type="transmembrane region" description="Helical" evidence="7">
    <location>
        <begin position="281"/>
        <end position="302"/>
    </location>
</feature>
<feature type="domain" description="TRAP C4-dicarboxylate transport system permease DctM subunit" evidence="8">
    <location>
        <begin position="11"/>
        <end position="428"/>
    </location>
</feature>
<gene>
    <name evidence="9" type="ORF">SAMN05192534_14111</name>
</gene>
<evidence type="ECO:0000256" key="3">
    <source>
        <dbReference type="ARBA" id="ARBA00022519"/>
    </source>
</evidence>
<feature type="transmembrane region" description="Helical" evidence="7">
    <location>
        <begin position="226"/>
        <end position="245"/>
    </location>
</feature>
<protein>
    <submittedName>
        <fullName evidence="9">TRAP transporter, DctM subunit</fullName>
    </submittedName>
</protein>
<evidence type="ECO:0000259" key="8">
    <source>
        <dbReference type="Pfam" id="PF06808"/>
    </source>
</evidence>
<dbReference type="GO" id="GO:0005886">
    <property type="term" value="C:plasma membrane"/>
    <property type="evidence" value="ECO:0007669"/>
    <property type="project" value="UniProtKB-SubCell"/>
</dbReference>
<reference evidence="9 10" key="1">
    <citation type="submission" date="2016-10" db="EMBL/GenBank/DDBJ databases">
        <authorList>
            <person name="de Groot N.N."/>
        </authorList>
    </citation>
    <scope>NUCLEOTIDE SEQUENCE [LARGE SCALE GENOMIC DNA]</scope>
    <source>
        <strain evidence="9 10">DSM 21632</strain>
    </source>
</reference>
<dbReference type="InterPro" id="IPR010656">
    <property type="entry name" value="DctM"/>
</dbReference>
<dbReference type="GO" id="GO:0022857">
    <property type="term" value="F:transmembrane transporter activity"/>
    <property type="evidence" value="ECO:0007669"/>
    <property type="project" value="TreeGrafter"/>
</dbReference>
<feature type="transmembrane region" description="Helical" evidence="7">
    <location>
        <begin position="6"/>
        <end position="39"/>
    </location>
</feature>
<feature type="transmembrane region" description="Helical" evidence="7">
    <location>
        <begin position="314"/>
        <end position="336"/>
    </location>
</feature>
<comment type="subcellular location">
    <subcellularLocation>
        <location evidence="1">Cell inner membrane</location>
        <topology evidence="1">Multi-pass membrane protein</topology>
    </subcellularLocation>
</comment>
<feature type="transmembrane region" description="Helical" evidence="7">
    <location>
        <begin position="140"/>
        <end position="164"/>
    </location>
</feature>
<dbReference type="PIRSF" id="PIRSF006066">
    <property type="entry name" value="HI0050"/>
    <property type="match status" value="1"/>
</dbReference>
<evidence type="ECO:0000256" key="1">
    <source>
        <dbReference type="ARBA" id="ARBA00004429"/>
    </source>
</evidence>
<dbReference type="PANTHER" id="PTHR33362">
    <property type="entry name" value="SIALIC ACID TRAP TRANSPORTER PERMEASE PROTEIN SIAT-RELATED"/>
    <property type="match status" value="1"/>
</dbReference>
<keyword evidence="10" id="KW-1185">Reference proteome</keyword>
<keyword evidence="4 7" id="KW-0812">Transmembrane</keyword>
<evidence type="ECO:0000313" key="10">
    <source>
        <dbReference type="Proteomes" id="UP000199163"/>
    </source>
</evidence>
<sequence length="441" mass="47518">MIWWQVLTVILIGLFFLMIFRVPIAFAFLLVNIVAAYFIWGEEEGLDLLISSMGSSLINFSLLPIPLFILMGEIMFQSGTAPRMINTVDKWFGNVPGRLSMLAVGSGALLSTLTASNMASTAMLGSTLIPEMENKKYNKTMAIGPILGSGALAAMIPPSALGILLASMGQVSVGKFLIAIILPGILMAVLYMVYIIIRAVTNPHLAPAYKQSKVPLKEKIMDTLKYITPLGLLFVLVLGFIFLGIATPTEAAAMGALGSMILSACYKQLTLDVLVKSLSGTLKITVMILLIISASAAFSQILSFSGATRGLVGIIQDINTVPLVVLILMLFTVIILGTFLESLSIMMLIVPVFFPIANALDFDLLWFSVLILLAIEVGTISPPFGTGLFAMKGVVSRDTTMMTIYSSAIPFIFLLIALILLVLFVPSIVTWLPGMMDTSFH</sequence>
<feature type="transmembrane region" description="Helical" evidence="7">
    <location>
        <begin position="366"/>
        <end position="390"/>
    </location>
</feature>
<dbReference type="NCBIfam" id="TIGR00786">
    <property type="entry name" value="dctM"/>
    <property type="match status" value="1"/>
</dbReference>
<keyword evidence="6 7" id="KW-0472">Membrane</keyword>
<keyword evidence="2" id="KW-1003">Cell membrane</keyword>
<organism evidence="9 10">
    <name type="scientific">Alteribacillus persepolensis</name>
    <dbReference type="NCBI Taxonomy" id="568899"/>
    <lineage>
        <taxon>Bacteria</taxon>
        <taxon>Bacillati</taxon>
        <taxon>Bacillota</taxon>
        <taxon>Bacilli</taxon>
        <taxon>Bacillales</taxon>
        <taxon>Bacillaceae</taxon>
        <taxon>Alteribacillus</taxon>
    </lineage>
</organism>
<dbReference type="InterPro" id="IPR004681">
    <property type="entry name" value="TRAP_DctM"/>
</dbReference>
<evidence type="ECO:0000256" key="6">
    <source>
        <dbReference type="ARBA" id="ARBA00023136"/>
    </source>
</evidence>
<evidence type="ECO:0000313" key="9">
    <source>
        <dbReference type="EMBL" id="SDI38315.1"/>
    </source>
</evidence>
<evidence type="ECO:0000256" key="5">
    <source>
        <dbReference type="ARBA" id="ARBA00022989"/>
    </source>
</evidence>
<feature type="transmembrane region" description="Helical" evidence="7">
    <location>
        <begin position="99"/>
        <end position="119"/>
    </location>
</feature>
<name>A0A1G8K4C9_9BACI</name>
<dbReference type="PANTHER" id="PTHR33362:SF5">
    <property type="entry name" value="C4-DICARBOXYLATE TRAP TRANSPORTER LARGE PERMEASE PROTEIN DCTM"/>
    <property type="match status" value="1"/>
</dbReference>
<evidence type="ECO:0000256" key="4">
    <source>
        <dbReference type="ARBA" id="ARBA00022692"/>
    </source>
</evidence>
<feature type="transmembrane region" description="Helical" evidence="7">
    <location>
        <begin position="176"/>
        <end position="197"/>
    </location>
</feature>
<dbReference type="RefSeq" id="WP_091276830.1">
    <property type="nucleotide sequence ID" value="NZ_FNDK01000041.1"/>
</dbReference>
<feature type="transmembrane region" description="Helical" evidence="7">
    <location>
        <begin position="411"/>
        <end position="432"/>
    </location>
</feature>
<dbReference type="Proteomes" id="UP000199163">
    <property type="component" value="Unassembled WGS sequence"/>
</dbReference>
<keyword evidence="3" id="KW-0997">Cell inner membrane</keyword>
<dbReference type="EMBL" id="FNDK01000041">
    <property type="protein sequence ID" value="SDI38315.1"/>
    <property type="molecule type" value="Genomic_DNA"/>
</dbReference>
<dbReference type="OrthoDB" id="9785600at2"/>
<keyword evidence="5 7" id="KW-1133">Transmembrane helix</keyword>
<proteinExistence type="predicted"/>
<evidence type="ECO:0000256" key="2">
    <source>
        <dbReference type="ARBA" id="ARBA00022475"/>
    </source>
</evidence>
<dbReference type="STRING" id="568899.SAMN05192534_14111"/>
<evidence type="ECO:0000256" key="7">
    <source>
        <dbReference type="SAM" id="Phobius"/>
    </source>
</evidence>
<dbReference type="Pfam" id="PF06808">
    <property type="entry name" value="DctM"/>
    <property type="match status" value="1"/>
</dbReference>
<dbReference type="AlphaFoldDB" id="A0A1G8K4C9"/>